<gene>
    <name evidence="2" type="ORF">HYT40_01845</name>
</gene>
<comment type="caution">
    <text evidence="2">The sequence shown here is derived from an EMBL/GenBank/DDBJ whole genome shotgun (WGS) entry which is preliminary data.</text>
</comment>
<dbReference type="AlphaFoldDB" id="A0A931SBI8"/>
<dbReference type="SMART" id="SM00849">
    <property type="entry name" value="Lactamase_B"/>
    <property type="match status" value="1"/>
</dbReference>
<dbReference type="EMBL" id="JACOZA010000045">
    <property type="protein sequence ID" value="MBI2096876.1"/>
    <property type="molecule type" value="Genomic_DNA"/>
</dbReference>
<dbReference type="InterPro" id="IPR001279">
    <property type="entry name" value="Metallo-B-lactamas"/>
</dbReference>
<dbReference type="InterPro" id="IPR036866">
    <property type="entry name" value="RibonucZ/Hydroxyglut_hydro"/>
</dbReference>
<sequence>MLKPSAKFAGGLLLLLAAMALGVWSLLFSLEEKDALSLNVFDVGQGDALFLETPDHYQILIDGGPGDDIGRKLGGVMAFWDREIDLVILTHPHADHVGGLVDVLKRYRVGAVIESNANYSTAEYGEWNRLKGEKNIFSHTATAGMRVEVGRYTTLEILSPFESAGGRTLANVHDASVAARVHFGRTNFLLMGDAENKIERELSRRGALAHTDVLKVGHHGSRTSSSEGFLRQTTPQVALISVGGKNRYGHPHQEVLDRLRQYSGRIWRTDENGDILITTKGETVETVAARSN</sequence>
<dbReference type="Pfam" id="PF00753">
    <property type="entry name" value="Lactamase_B"/>
    <property type="match status" value="1"/>
</dbReference>
<reference evidence="2" key="1">
    <citation type="submission" date="2020-07" db="EMBL/GenBank/DDBJ databases">
        <title>Huge and variable diversity of episymbiotic CPR bacteria and DPANN archaea in groundwater ecosystems.</title>
        <authorList>
            <person name="He C.Y."/>
            <person name="Keren R."/>
            <person name="Whittaker M."/>
            <person name="Farag I.F."/>
            <person name="Doudna J."/>
            <person name="Cate J.H.D."/>
            <person name="Banfield J.F."/>
        </authorList>
    </citation>
    <scope>NUCLEOTIDE SEQUENCE</scope>
    <source>
        <strain evidence="2">NC_groundwater_193_Ag_S-0.1um_51_7</strain>
    </source>
</reference>
<accession>A0A931SBI8</accession>
<evidence type="ECO:0000259" key="1">
    <source>
        <dbReference type="SMART" id="SM00849"/>
    </source>
</evidence>
<dbReference type="Proteomes" id="UP000724148">
    <property type="component" value="Unassembled WGS sequence"/>
</dbReference>
<dbReference type="PANTHER" id="PTHR30619:SF1">
    <property type="entry name" value="RECOMBINATION PROTEIN 2"/>
    <property type="match status" value="1"/>
</dbReference>
<protein>
    <submittedName>
        <fullName evidence="2">MBL fold metallo-hydrolase</fullName>
    </submittedName>
</protein>
<dbReference type="SUPFAM" id="SSF56281">
    <property type="entry name" value="Metallo-hydrolase/oxidoreductase"/>
    <property type="match status" value="1"/>
</dbReference>
<name>A0A931SBI8_9BACT</name>
<organism evidence="2 3">
    <name type="scientific">Candidatus Sungiibacteriota bacterium</name>
    <dbReference type="NCBI Taxonomy" id="2750080"/>
    <lineage>
        <taxon>Bacteria</taxon>
        <taxon>Candidatus Sungiibacteriota</taxon>
    </lineage>
</organism>
<dbReference type="Gene3D" id="3.60.15.10">
    <property type="entry name" value="Ribonuclease Z/Hydroxyacylglutathione hydrolase-like"/>
    <property type="match status" value="1"/>
</dbReference>
<dbReference type="InterPro" id="IPR035681">
    <property type="entry name" value="ComA-like_MBL"/>
</dbReference>
<dbReference type="CDD" id="cd07731">
    <property type="entry name" value="ComA-like_MBL-fold"/>
    <property type="match status" value="1"/>
</dbReference>
<dbReference type="PANTHER" id="PTHR30619">
    <property type="entry name" value="DNA INTERNALIZATION/COMPETENCE PROTEIN COMEC/REC2"/>
    <property type="match status" value="1"/>
</dbReference>
<dbReference type="InterPro" id="IPR052159">
    <property type="entry name" value="Competence_DNA_uptake"/>
</dbReference>
<evidence type="ECO:0000313" key="2">
    <source>
        <dbReference type="EMBL" id="MBI2096876.1"/>
    </source>
</evidence>
<evidence type="ECO:0000313" key="3">
    <source>
        <dbReference type="Proteomes" id="UP000724148"/>
    </source>
</evidence>
<proteinExistence type="predicted"/>
<feature type="domain" description="Metallo-beta-lactamase" evidence="1">
    <location>
        <begin position="45"/>
        <end position="244"/>
    </location>
</feature>